<keyword evidence="4" id="KW-0548">Nucleotidyltransferase</keyword>
<accession>A0ABR6P3E8</accession>
<dbReference type="EMBL" id="JACHEZ010000007">
    <property type="protein sequence ID" value="MBB6030543.1"/>
    <property type="molecule type" value="Genomic_DNA"/>
</dbReference>
<evidence type="ECO:0000256" key="2">
    <source>
        <dbReference type="ARBA" id="ARBA00022676"/>
    </source>
</evidence>
<keyword evidence="2" id="KW-0328">Glycosyltransferase</keyword>
<dbReference type="Pfam" id="PF14487">
    <property type="entry name" value="DarT"/>
    <property type="match status" value="1"/>
</dbReference>
<evidence type="ECO:0000313" key="8">
    <source>
        <dbReference type="EMBL" id="MBB6030543.1"/>
    </source>
</evidence>
<gene>
    <name evidence="8" type="ORF">HNQ05_001926</name>
</gene>
<dbReference type="Proteomes" id="UP000587579">
    <property type="component" value="Unassembled WGS sequence"/>
</dbReference>
<reference evidence="8 9" key="1">
    <citation type="submission" date="2020-08" db="EMBL/GenBank/DDBJ databases">
        <title>Genomic Encyclopedia of Type Strains, Phase IV (KMG-IV): sequencing the most valuable type-strain genomes for metagenomic binning, comparative biology and taxonomic classification.</title>
        <authorList>
            <person name="Goeker M."/>
        </authorList>
    </citation>
    <scope>NUCLEOTIDE SEQUENCE [LARGE SCALE GENOMIC DNA]</scope>
    <source>
        <strain evidence="8 9">DSM 15757</strain>
    </source>
</reference>
<evidence type="ECO:0000313" key="9">
    <source>
        <dbReference type="Proteomes" id="UP000587579"/>
    </source>
</evidence>
<dbReference type="InterPro" id="IPR029494">
    <property type="entry name" value="DarT"/>
</dbReference>
<keyword evidence="1 6" id="KW-1277">Toxin-antitoxin system</keyword>
<keyword evidence="3" id="KW-0808">Transferase</keyword>
<protein>
    <recommendedName>
        <fullName evidence="7">DarT domain-containing protein</fullName>
    </recommendedName>
</protein>
<keyword evidence="5 6" id="KW-0238">DNA-binding</keyword>
<keyword evidence="9" id="KW-1185">Reference proteome</keyword>
<evidence type="ECO:0000256" key="4">
    <source>
        <dbReference type="ARBA" id="ARBA00022695"/>
    </source>
</evidence>
<name>A0ABR6P3E8_9DEIN</name>
<evidence type="ECO:0000256" key="3">
    <source>
        <dbReference type="ARBA" id="ARBA00022679"/>
    </source>
</evidence>
<proteinExistence type="inferred from homology"/>
<comment type="caution">
    <text evidence="6">Lacks conserved residue(s) required for the propagation of feature annotation.</text>
</comment>
<evidence type="ECO:0000256" key="6">
    <source>
        <dbReference type="PROSITE-ProRule" id="PRU01362"/>
    </source>
</evidence>
<sequence>MSKIKRRRLEEIEVACYPGTKVGEYVPFYYCPRSIMLYILYKGGHPDIDFTEGQEPIIHLEADLYRAIEWAERKGAKWALSFGNAGAYAVEFGCNPGDFKRLDWDAIAATDFRGVDVKERKQAEFLVYEFFPFELIRRIGVYSEEIRRKVVQTLLQHGQAICLDVRVMKGWYY</sequence>
<dbReference type="PROSITE" id="PS52018">
    <property type="entry name" value="DART"/>
    <property type="match status" value="1"/>
</dbReference>
<evidence type="ECO:0000256" key="5">
    <source>
        <dbReference type="ARBA" id="ARBA00023125"/>
    </source>
</evidence>
<feature type="domain" description="DarT" evidence="7">
    <location>
        <begin position="1"/>
        <end position="173"/>
    </location>
</feature>
<organism evidence="8 9">
    <name type="scientific">Oceanithermus desulfurans</name>
    <dbReference type="NCBI Taxonomy" id="227924"/>
    <lineage>
        <taxon>Bacteria</taxon>
        <taxon>Thermotogati</taxon>
        <taxon>Deinococcota</taxon>
        <taxon>Deinococci</taxon>
        <taxon>Thermales</taxon>
        <taxon>Thermaceae</taxon>
        <taxon>Oceanithermus</taxon>
    </lineage>
</organism>
<evidence type="ECO:0000259" key="7">
    <source>
        <dbReference type="PROSITE" id="PS52018"/>
    </source>
</evidence>
<comment type="caution">
    <text evidence="8">The sequence shown here is derived from an EMBL/GenBank/DDBJ whole genome shotgun (WGS) entry which is preliminary data.</text>
</comment>
<evidence type="ECO:0000256" key="1">
    <source>
        <dbReference type="ARBA" id="ARBA00022649"/>
    </source>
</evidence>
<comment type="similarity">
    <text evidence="6">Belongs to the DarT ADP-ribosyltransferase family.</text>
</comment>